<comment type="catalytic activity">
    <reaction evidence="7">
        <text>(2R)-O-phospho-3-sulfolactate + H2O = (2R)-3-sulfolactate + phosphate</text>
        <dbReference type="Rhea" id="RHEA:23416"/>
        <dbReference type="ChEBI" id="CHEBI:15377"/>
        <dbReference type="ChEBI" id="CHEBI:15597"/>
        <dbReference type="ChEBI" id="CHEBI:43474"/>
        <dbReference type="ChEBI" id="CHEBI:58738"/>
        <dbReference type="EC" id="3.1.3.71"/>
    </reaction>
</comment>
<accession>A0A160T8U2</accession>
<dbReference type="Gene3D" id="3.90.1560.10">
    <property type="entry name" value="ComB-like"/>
    <property type="match status" value="1"/>
</dbReference>
<dbReference type="SUPFAM" id="SSF142823">
    <property type="entry name" value="ComB-like"/>
    <property type="match status" value="1"/>
</dbReference>
<evidence type="ECO:0000256" key="5">
    <source>
        <dbReference type="ARBA" id="ARBA00022801"/>
    </source>
</evidence>
<evidence type="ECO:0000256" key="3">
    <source>
        <dbReference type="ARBA" id="ARBA00012953"/>
    </source>
</evidence>
<keyword evidence="6" id="KW-0460">Magnesium</keyword>
<dbReference type="GO" id="GO:0050545">
    <property type="term" value="F:sulfopyruvate decarboxylase activity"/>
    <property type="evidence" value="ECO:0007669"/>
    <property type="project" value="TreeGrafter"/>
</dbReference>
<dbReference type="GO" id="GO:0050532">
    <property type="term" value="F:2-phosphosulfolactate phosphatase activity"/>
    <property type="evidence" value="ECO:0007669"/>
    <property type="project" value="UniProtKB-EC"/>
</dbReference>
<evidence type="ECO:0000256" key="4">
    <source>
        <dbReference type="ARBA" id="ARBA00021948"/>
    </source>
</evidence>
<dbReference type="PANTHER" id="PTHR37311">
    <property type="entry name" value="2-PHOSPHOSULFOLACTATE PHOSPHATASE-RELATED"/>
    <property type="match status" value="1"/>
</dbReference>
<keyword evidence="9" id="KW-1185">Reference proteome</keyword>
<evidence type="ECO:0000256" key="1">
    <source>
        <dbReference type="ARBA" id="ARBA00001946"/>
    </source>
</evidence>
<reference evidence="8" key="1">
    <citation type="submission" date="2016-01" db="EMBL/GenBank/DDBJ databases">
        <authorList>
            <person name="Mcilroy J.S."/>
            <person name="Karst M S."/>
            <person name="Albertsen M."/>
        </authorList>
    </citation>
    <scope>NUCLEOTIDE SEQUENCE</scope>
    <source>
        <strain evidence="8">Cfx-K</strain>
    </source>
</reference>
<evidence type="ECO:0000256" key="7">
    <source>
        <dbReference type="ARBA" id="ARBA00033711"/>
    </source>
</evidence>
<name>A0A160T8U2_9CHLR</name>
<comment type="cofactor">
    <cofactor evidence="1">
        <name>Mg(2+)</name>
        <dbReference type="ChEBI" id="CHEBI:18420"/>
    </cofactor>
</comment>
<gene>
    <name evidence="8" type="ORF">CFX0092_B0324</name>
</gene>
<protein>
    <recommendedName>
        <fullName evidence="4">Probable 2-phosphosulfolactate phosphatase</fullName>
        <ecNumber evidence="3">3.1.3.71</ecNumber>
    </recommendedName>
</protein>
<comment type="similarity">
    <text evidence="2">Belongs to the ComB family.</text>
</comment>
<dbReference type="OrthoDB" id="4913at2"/>
<dbReference type="InterPro" id="IPR036702">
    <property type="entry name" value="ComB-like_sf"/>
</dbReference>
<dbReference type="EMBL" id="LN890656">
    <property type="protein sequence ID" value="CUS05858.1"/>
    <property type="molecule type" value="Genomic_DNA"/>
</dbReference>
<sequence>MYTDQTFDDVRCEWGERGVAALAPASDVIIIVDVLSFSTCVAVATGRGAVVYPFAGEGAAAFTQAHDALLAAPGRPREGYSLSPHSLLTLPDGARLVLPSPNGATVTLAARRAAPNAVILAGCLRNAAAVAGAAAGLGRRVAVIAAGERWPGDGSLRPAVEDVAGAGAIIAQLPGTRSVEAQAAVAVFEAARGDLPGFLRRAGSGRELIERGFAEDLALAAELNADACAPRLMADGAYAWRR</sequence>
<dbReference type="InterPro" id="IPR005238">
    <property type="entry name" value="ComB-like"/>
</dbReference>
<dbReference type="PANTHER" id="PTHR37311:SF1">
    <property type="entry name" value="2-PHOSPHOSULFOLACTATE PHOSPHATASE-RELATED"/>
    <property type="match status" value="1"/>
</dbReference>
<dbReference type="KEGG" id="pbf:CFX0092_B0324"/>
<dbReference type="AlphaFoldDB" id="A0A160T8U2"/>
<keyword evidence="8" id="KW-0449">Lipoprotein</keyword>
<dbReference type="Pfam" id="PF04029">
    <property type="entry name" value="2-ph_phosp"/>
    <property type="match status" value="1"/>
</dbReference>
<proteinExistence type="inferred from homology"/>
<evidence type="ECO:0000313" key="9">
    <source>
        <dbReference type="Proteomes" id="UP000215027"/>
    </source>
</evidence>
<dbReference type="GO" id="GO:0000287">
    <property type="term" value="F:magnesium ion binding"/>
    <property type="evidence" value="ECO:0007669"/>
    <property type="project" value="InterPro"/>
</dbReference>
<evidence type="ECO:0000256" key="6">
    <source>
        <dbReference type="ARBA" id="ARBA00022842"/>
    </source>
</evidence>
<dbReference type="EC" id="3.1.3.71" evidence="3"/>
<dbReference type="RefSeq" id="WP_095045212.1">
    <property type="nucleotide sequence ID" value="NZ_LN890656.1"/>
</dbReference>
<evidence type="ECO:0000313" key="8">
    <source>
        <dbReference type="EMBL" id="CUS05858.1"/>
    </source>
</evidence>
<keyword evidence="5 8" id="KW-0378">Hydrolase</keyword>
<dbReference type="Proteomes" id="UP000215027">
    <property type="component" value="Chromosome II"/>
</dbReference>
<evidence type="ECO:0000256" key="2">
    <source>
        <dbReference type="ARBA" id="ARBA00009997"/>
    </source>
</evidence>
<organism evidence="8 9">
    <name type="scientific">Candidatus Promineifilum breve</name>
    <dbReference type="NCBI Taxonomy" id="1806508"/>
    <lineage>
        <taxon>Bacteria</taxon>
        <taxon>Bacillati</taxon>
        <taxon>Chloroflexota</taxon>
        <taxon>Ardenticatenia</taxon>
        <taxon>Candidatus Promineifilales</taxon>
        <taxon>Candidatus Promineifilaceae</taxon>
        <taxon>Candidatus Promineifilum</taxon>
    </lineage>
</organism>